<evidence type="ECO:0000256" key="5">
    <source>
        <dbReference type="ARBA" id="ARBA00023136"/>
    </source>
</evidence>
<evidence type="ECO:0000256" key="4">
    <source>
        <dbReference type="ARBA" id="ARBA00022989"/>
    </source>
</evidence>
<dbReference type="GO" id="GO:0016126">
    <property type="term" value="P:sterol biosynthetic process"/>
    <property type="evidence" value="ECO:0007669"/>
    <property type="project" value="InterPro"/>
</dbReference>
<accession>A0A8S1U4J5</accession>
<dbReference type="PANTHER" id="PTHR21257">
    <property type="entry name" value="DELTA(14)-STEROL REDUCTASE"/>
    <property type="match status" value="1"/>
</dbReference>
<evidence type="ECO:0000313" key="7">
    <source>
        <dbReference type="EMBL" id="CAD8158992.1"/>
    </source>
</evidence>
<sequence>MQDNSIFGIIQESNWNSVCFTLKCQRLYVCSHQTPTRNTIQMTNRNSINVQDKWIKYININTYTHDTGQIQLKLQVLYFKLGHLKYWMIGDLDQNRILEFRIQLLSVSFAENQYTTYQTLSINMILFSFCFMRPITHYIREDFMLQTWDIIAKNFGFMFVWGDIVYLLHLSCIGGWCLGDFVQNSSTIYLILITLLHLTSLYMNRDSNWLKDRYRRLGDQAII</sequence>
<keyword evidence="3 6" id="KW-0812">Transmembrane</keyword>
<evidence type="ECO:0000313" key="8">
    <source>
        <dbReference type="Proteomes" id="UP000683925"/>
    </source>
</evidence>
<dbReference type="AlphaFoldDB" id="A0A8S1U4J5"/>
<dbReference type="GO" id="GO:0005789">
    <property type="term" value="C:endoplasmic reticulum membrane"/>
    <property type="evidence" value="ECO:0007669"/>
    <property type="project" value="TreeGrafter"/>
</dbReference>
<comment type="similarity">
    <text evidence="2">Belongs to the ERG4/ERG24 family.</text>
</comment>
<gene>
    <name evidence="7" type="ORF">POCTA_138.1.T0360135</name>
</gene>
<evidence type="ECO:0000256" key="6">
    <source>
        <dbReference type="SAM" id="Phobius"/>
    </source>
</evidence>
<dbReference type="OrthoDB" id="5326588at2759"/>
<keyword evidence="5 6" id="KW-0472">Membrane</keyword>
<dbReference type="Proteomes" id="UP000683925">
    <property type="component" value="Unassembled WGS sequence"/>
</dbReference>
<name>A0A8S1U4J5_PAROT</name>
<dbReference type="PANTHER" id="PTHR21257:SF52">
    <property type="entry name" value="DELTA(14)-STEROL REDUCTASE TM7SF2"/>
    <property type="match status" value="1"/>
</dbReference>
<keyword evidence="4 6" id="KW-1133">Transmembrane helix</keyword>
<dbReference type="InterPro" id="IPR001171">
    <property type="entry name" value="ERG24_DHCR-like"/>
</dbReference>
<dbReference type="Pfam" id="PF01222">
    <property type="entry name" value="ERG4_ERG24"/>
    <property type="match status" value="1"/>
</dbReference>
<feature type="transmembrane region" description="Helical" evidence="6">
    <location>
        <begin position="155"/>
        <end position="176"/>
    </location>
</feature>
<evidence type="ECO:0000256" key="2">
    <source>
        <dbReference type="ARBA" id="ARBA00005402"/>
    </source>
</evidence>
<reference evidence="7" key="1">
    <citation type="submission" date="2021-01" db="EMBL/GenBank/DDBJ databases">
        <authorList>
            <consortium name="Genoscope - CEA"/>
            <person name="William W."/>
        </authorList>
    </citation>
    <scope>NUCLEOTIDE SEQUENCE</scope>
</reference>
<comment type="subcellular location">
    <subcellularLocation>
        <location evidence="1">Membrane</location>
        <topology evidence="1">Multi-pass membrane protein</topology>
    </subcellularLocation>
</comment>
<organism evidence="7 8">
    <name type="scientific">Paramecium octaurelia</name>
    <dbReference type="NCBI Taxonomy" id="43137"/>
    <lineage>
        <taxon>Eukaryota</taxon>
        <taxon>Sar</taxon>
        <taxon>Alveolata</taxon>
        <taxon>Ciliophora</taxon>
        <taxon>Intramacronucleata</taxon>
        <taxon>Oligohymenophorea</taxon>
        <taxon>Peniculida</taxon>
        <taxon>Parameciidae</taxon>
        <taxon>Paramecium</taxon>
    </lineage>
</organism>
<evidence type="ECO:0000256" key="3">
    <source>
        <dbReference type="ARBA" id="ARBA00022692"/>
    </source>
</evidence>
<evidence type="ECO:0008006" key="9">
    <source>
        <dbReference type="Google" id="ProtNLM"/>
    </source>
</evidence>
<dbReference type="GO" id="GO:0050613">
    <property type="term" value="F:Delta14-sterol reductase activity"/>
    <property type="evidence" value="ECO:0007669"/>
    <property type="project" value="TreeGrafter"/>
</dbReference>
<feature type="transmembrane region" description="Helical" evidence="6">
    <location>
        <begin position="188"/>
        <end position="205"/>
    </location>
</feature>
<protein>
    <recommendedName>
        <fullName evidence="9">Transmembrane protein</fullName>
    </recommendedName>
</protein>
<proteinExistence type="inferred from homology"/>
<comment type="caution">
    <text evidence="7">The sequence shown here is derived from an EMBL/GenBank/DDBJ whole genome shotgun (WGS) entry which is preliminary data.</text>
</comment>
<dbReference type="EMBL" id="CAJJDP010000036">
    <property type="protein sequence ID" value="CAD8158992.1"/>
    <property type="molecule type" value="Genomic_DNA"/>
</dbReference>
<keyword evidence="8" id="KW-1185">Reference proteome</keyword>
<evidence type="ECO:0000256" key="1">
    <source>
        <dbReference type="ARBA" id="ARBA00004141"/>
    </source>
</evidence>